<evidence type="ECO:0000313" key="2">
    <source>
        <dbReference type="EMBL" id="GBN73790.1"/>
    </source>
</evidence>
<comment type="caution">
    <text evidence="2">The sequence shown here is derived from an EMBL/GenBank/DDBJ whole genome shotgun (WGS) entry which is preliminary data.</text>
</comment>
<reference evidence="2 3" key="1">
    <citation type="journal article" date="2019" name="Sci. Rep.">
        <title>Orb-weaving spider Araneus ventricosus genome elucidates the spidroin gene catalogue.</title>
        <authorList>
            <person name="Kono N."/>
            <person name="Nakamura H."/>
            <person name="Ohtoshi R."/>
            <person name="Moran D.A.P."/>
            <person name="Shinohara A."/>
            <person name="Yoshida Y."/>
            <person name="Fujiwara M."/>
            <person name="Mori M."/>
            <person name="Tomita M."/>
            <person name="Arakawa K."/>
        </authorList>
    </citation>
    <scope>NUCLEOTIDE SEQUENCE [LARGE SCALE GENOMIC DNA]</scope>
</reference>
<evidence type="ECO:0000313" key="3">
    <source>
        <dbReference type="Proteomes" id="UP000499080"/>
    </source>
</evidence>
<gene>
    <name evidence="2" type="ORF">AVEN_15475_1</name>
</gene>
<name>A0A4Y2REF0_ARAVE</name>
<evidence type="ECO:0000256" key="1">
    <source>
        <dbReference type="SAM" id="MobiDB-lite"/>
    </source>
</evidence>
<dbReference type="AlphaFoldDB" id="A0A4Y2REF0"/>
<accession>A0A4Y2REF0</accession>
<feature type="region of interest" description="Disordered" evidence="1">
    <location>
        <begin position="1"/>
        <end position="66"/>
    </location>
</feature>
<feature type="compositionally biased region" description="Acidic residues" evidence="1">
    <location>
        <begin position="27"/>
        <end position="47"/>
    </location>
</feature>
<feature type="compositionally biased region" description="Basic and acidic residues" evidence="1">
    <location>
        <begin position="48"/>
        <end position="61"/>
    </location>
</feature>
<keyword evidence="3" id="KW-1185">Reference proteome</keyword>
<dbReference type="EMBL" id="BGPR01144254">
    <property type="protein sequence ID" value="GBN73790.1"/>
    <property type="molecule type" value="Genomic_DNA"/>
</dbReference>
<proteinExistence type="predicted"/>
<sequence>MKRREIITPEQYPGVLDRLNKERPSVEESDASDLDAEVSEYSDQETDYENHVEDNPVHEEDGCTNSDTNVFIIHPLIL</sequence>
<organism evidence="2 3">
    <name type="scientific">Araneus ventricosus</name>
    <name type="common">Orbweaver spider</name>
    <name type="synonym">Epeira ventricosa</name>
    <dbReference type="NCBI Taxonomy" id="182803"/>
    <lineage>
        <taxon>Eukaryota</taxon>
        <taxon>Metazoa</taxon>
        <taxon>Ecdysozoa</taxon>
        <taxon>Arthropoda</taxon>
        <taxon>Chelicerata</taxon>
        <taxon>Arachnida</taxon>
        <taxon>Araneae</taxon>
        <taxon>Araneomorphae</taxon>
        <taxon>Entelegynae</taxon>
        <taxon>Araneoidea</taxon>
        <taxon>Araneidae</taxon>
        <taxon>Araneus</taxon>
    </lineage>
</organism>
<dbReference type="Proteomes" id="UP000499080">
    <property type="component" value="Unassembled WGS sequence"/>
</dbReference>
<protein>
    <submittedName>
        <fullName evidence="2">Uncharacterized protein</fullName>
    </submittedName>
</protein>